<dbReference type="PANTHER" id="PTHR24118:SF100">
    <property type="entry name" value="FYVE-TYPE DOMAIN-CONTAINING PROTEIN"/>
    <property type="match status" value="1"/>
</dbReference>
<evidence type="ECO:0000313" key="5">
    <source>
        <dbReference type="Proteomes" id="UP000663870"/>
    </source>
</evidence>
<evidence type="ECO:0000313" key="4">
    <source>
        <dbReference type="Proteomes" id="UP000663854"/>
    </source>
</evidence>
<evidence type="ECO:0008006" key="6">
    <source>
        <dbReference type="Google" id="ProtNLM"/>
    </source>
</evidence>
<sequence>MSLDLIDNEEEQVTIENEWLKSCYSNETEIKELLLNIKKDKLDINKMIDNNGTSLLHICALCGYNKLLSYMLNEFNNYFNINVNIIDKYGHTPLHWACIENNIECLNILIKHNNINLNMRNFDGLFIINHQTPIYLIGGQTCLHFACEYGHIECVSLLLQKMEMKSIMIEDFNGYTPLDLAIMNSTRNDKCYEIVKLLNQFNVNENIADKNIQISNQNNYFIQFCKDKLKVQKRIANKMKDTLPNMHGNCCHTCRKFYQISLDDMNEK</sequence>
<dbReference type="Proteomes" id="UP000663870">
    <property type="component" value="Unassembled WGS sequence"/>
</dbReference>
<evidence type="ECO:0000256" key="1">
    <source>
        <dbReference type="PROSITE-ProRule" id="PRU00023"/>
    </source>
</evidence>
<feature type="repeat" description="ANK" evidence="1">
    <location>
        <begin position="138"/>
        <end position="161"/>
    </location>
</feature>
<evidence type="ECO:0000313" key="2">
    <source>
        <dbReference type="EMBL" id="CAF1312200.1"/>
    </source>
</evidence>
<dbReference type="AlphaFoldDB" id="A0A815EAV8"/>
<gene>
    <name evidence="3" type="ORF">JXQ802_LOCUS46206</name>
    <name evidence="2" type="ORF">PYM288_LOCUS30475</name>
</gene>
<keyword evidence="5" id="KW-1185">Reference proteome</keyword>
<dbReference type="Gene3D" id="1.25.40.20">
    <property type="entry name" value="Ankyrin repeat-containing domain"/>
    <property type="match status" value="1"/>
</dbReference>
<dbReference type="EMBL" id="CAJNOH010002830">
    <property type="protein sequence ID" value="CAF1312200.1"/>
    <property type="molecule type" value="Genomic_DNA"/>
</dbReference>
<feature type="repeat" description="ANK" evidence="1">
    <location>
        <begin position="173"/>
        <end position="210"/>
    </location>
</feature>
<protein>
    <recommendedName>
        <fullName evidence="6">Ankyrin repeat protein</fullName>
    </recommendedName>
</protein>
<dbReference type="InterPro" id="IPR036770">
    <property type="entry name" value="Ankyrin_rpt-contain_sf"/>
</dbReference>
<dbReference type="PROSITE" id="PS50297">
    <property type="entry name" value="ANK_REP_REGION"/>
    <property type="match status" value="2"/>
</dbReference>
<proteinExistence type="predicted"/>
<dbReference type="EMBL" id="CAJNOL010004094">
    <property type="protein sequence ID" value="CAF1580873.1"/>
    <property type="molecule type" value="Genomic_DNA"/>
</dbReference>
<dbReference type="SUPFAM" id="SSF48403">
    <property type="entry name" value="Ankyrin repeat"/>
    <property type="match status" value="1"/>
</dbReference>
<dbReference type="Proteomes" id="UP000663854">
    <property type="component" value="Unassembled WGS sequence"/>
</dbReference>
<dbReference type="Pfam" id="PF12796">
    <property type="entry name" value="Ank_2"/>
    <property type="match status" value="2"/>
</dbReference>
<reference evidence="2" key="1">
    <citation type="submission" date="2021-02" db="EMBL/GenBank/DDBJ databases">
        <authorList>
            <person name="Nowell W R."/>
        </authorList>
    </citation>
    <scope>NUCLEOTIDE SEQUENCE</scope>
</reference>
<dbReference type="PROSITE" id="PS50088">
    <property type="entry name" value="ANK_REPEAT"/>
    <property type="match status" value="3"/>
</dbReference>
<accession>A0A815EAV8</accession>
<dbReference type="InterPro" id="IPR002110">
    <property type="entry name" value="Ankyrin_rpt"/>
</dbReference>
<comment type="caution">
    <text evidence="2">The sequence shown here is derived from an EMBL/GenBank/DDBJ whole genome shotgun (WGS) entry which is preliminary data.</text>
</comment>
<keyword evidence="1" id="KW-0040">ANK repeat</keyword>
<dbReference type="SMART" id="SM00248">
    <property type="entry name" value="ANK"/>
    <property type="match status" value="4"/>
</dbReference>
<feature type="repeat" description="ANK" evidence="1">
    <location>
        <begin position="89"/>
        <end position="113"/>
    </location>
</feature>
<organism evidence="2 4">
    <name type="scientific">Rotaria sordida</name>
    <dbReference type="NCBI Taxonomy" id="392033"/>
    <lineage>
        <taxon>Eukaryota</taxon>
        <taxon>Metazoa</taxon>
        <taxon>Spiralia</taxon>
        <taxon>Gnathifera</taxon>
        <taxon>Rotifera</taxon>
        <taxon>Eurotatoria</taxon>
        <taxon>Bdelloidea</taxon>
        <taxon>Philodinida</taxon>
        <taxon>Philodinidae</taxon>
        <taxon>Rotaria</taxon>
    </lineage>
</organism>
<evidence type="ECO:0000313" key="3">
    <source>
        <dbReference type="EMBL" id="CAF1580873.1"/>
    </source>
</evidence>
<dbReference type="PANTHER" id="PTHR24118">
    <property type="entry name" value="POTE ANKYRIN DOMAIN"/>
    <property type="match status" value="1"/>
</dbReference>
<name>A0A815EAV8_9BILA</name>